<comment type="caution">
    <text evidence="9">The sequence shown here is derived from an EMBL/GenBank/DDBJ whole genome shotgun (WGS) entry which is preliminary data.</text>
</comment>
<evidence type="ECO:0000256" key="5">
    <source>
        <dbReference type="ARBA" id="ARBA00022692"/>
    </source>
</evidence>
<accession>A0ABV2JIR9</accession>
<name>A0ABV2JIR9_9STRE</name>
<keyword evidence="7 8" id="KW-0472">Membrane</keyword>
<evidence type="ECO:0000256" key="3">
    <source>
        <dbReference type="ARBA" id="ARBA00022448"/>
    </source>
</evidence>
<feature type="transmembrane region" description="Helical" evidence="8">
    <location>
        <begin position="152"/>
        <end position="174"/>
    </location>
</feature>
<dbReference type="InterPro" id="IPR037294">
    <property type="entry name" value="ABC_BtuC-like"/>
</dbReference>
<feature type="transmembrane region" description="Helical" evidence="8">
    <location>
        <begin position="86"/>
        <end position="107"/>
    </location>
</feature>
<dbReference type="SUPFAM" id="SSF81345">
    <property type="entry name" value="ABC transporter involved in vitamin B12 uptake, BtuC"/>
    <property type="match status" value="1"/>
</dbReference>
<comment type="subcellular location">
    <subcellularLocation>
        <location evidence="1">Cell membrane</location>
        <topology evidence="1">Multi-pass membrane protein</topology>
    </subcellularLocation>
</comment>
<dbReference type="EMBL" id="JBEPMK010000001">
    <property type="protein sequence ID" value="MET3643602.1"/>
    <property type="molecule type" value="Genomic_DNA"/>
</dbReference>
<evidence type="ECO:0000256" key="6">
    <source>
        <dbReference type="ARBA" id="ARBA00022989"/>
    </source>
</evidence>
<evidence type="ECO:0000256" key="4">
    <source>
        <dbReference type="ARBA" id="ARBA00022475"/>
    </source>
</evidence>
<feature type="transmembrane region" description="Helical" evidence="8">
    <location>
        <begin position="243"/>
        <end position="268"/>
    </location>
</feature>
<feature type="transmembrane region" description="Helical" evidence="8">
    <location>
        <begin position="194"/>
        <end position="215"/>
    </location>
</feature>
<feature type="transmembrane region" description="Helical" evidence="8">
    <location>
        <begin position="119"/>
        <end position="140"/>
    </location>
</feature>
<feature type="transmembrane region" description="Helical" evidence="8">
    <location>
        <begin position="280"/>
        <end position="297"/>
    </location>
</feature>
<feature type="transmembrane region" description="Helical" evidence="8">
    <location>
        <begin position="7"/>
        <end position="30"/>
    </location>
</feature>
<comment type="similarity">
    <text evidence="2">Belongs to the binding-protein-dependent transport system permease family. FecCD subfamily.</text>
</comment>
<dbReference type="Gene3D" id="1.10.3470.10">
    <property type="entry name" value="ABC transporter involved in vitamin B12 uptake, BtuC"/>
    <property type="match status" value="1"/>
</dbReference>
<proteinExistence type="inferred from homology"/>
<keyword evidence="10" id="KW-1185">Reference proteome</keyword>
<evidence type="ECO:0000256" key="2">
    <source>
        <dbReference type="ARBA" id="ARBA00007935"/>
    </source>
</evidence>
<dbReference type="InterPro" id="IPR000522">
    <property type="entry name" value="ABC_transptr_permease_BtuC"/>
</dbReference>
<dbReference type="PANTHER" id="PTHR30472">
    <property type="entry name" value="FERRIC ENTEROBACTIN TRANSPORT SYSTEM PERMEASE PROTEIN"/>
    <property type="match status" value="1"/>
</dbReference>
<dbReference type="PANTHER" id="PTHR30472:SF24">
    <property type="entry name" value="FERRIC ENTEROBACTIN TRANSPORT SYSTEM PERMEASE PROTEIN FEPG"/>
    <property type="match status" value="1"/>
</dbReference>
<feature type="transmembrane region" description="Helical" evidence="8">
    <location>
        <begin position="304"/>
        <end position="327"/>
    </location>
</feature>
<evidence type="ECO:0000256" key="1">
    <source>
        <dbReference type="ARBA" id="ARBA00004651"/>
    </source>
</evidence>
<organism evidence="9 10">
    <name type="scientific">Streptococcus gallinaceus</name>
    <dbReference type="NCBI Taxonomy" id="165758"/>
    <lineage>
        <taxon>Bacteria</taxon>
        <taxon>Bacillati</taxon>
        <taxon>Bacillota</taxon>
        <taxon>Bacilli</taxon>
        <taxon>Lactobacillales</taxon>
        <taxon>Streptococcaceae</taxon>
        <taxon>Streptococcus</taxon>
    </lineage>
</organism>
<dbReference type="CDD" id="cd06550">
    <property type="entry name" value="TM_ABC_iron-siderophores_like"/>
    <property type="match status" value="1"/>
</dbReference>
<dbReference type="RefSeq" id="WP_253362679.1">
    <property type="nucleotide sequence ID" value="NZ_JALJXU010000001.1"/>
</dbReference>
<keyword evidence="5 8" id="KW-0812">Transmembrane</keyword>
<keyword evidence="4" id="KW-1003">Cell membrane</keyword>
<feature type="transmembrane region" description="Helical" evidence="8">
    <location>
        <begin position="50"/>
        <end position="74"/>
    </location>
</feature>
<sequence>MMKGKNLWLYFLGAIILTALLFILSLSLGYSRLGIKDVLDVLLGQAPSSTVLIIGTIRLPRIIVCVLAGASLALSGQLLQTLTRNPLADSGILGINAGAGMVVALIISFTDLLQSNTLAFMPLLAVLGGGLTILFVYLVSYKRHEGISPNRLILAGIGVSTMLSSTMVAIVGNIDRYKVEYMANWLAGRITGDNWQTIAILFPILVLLWIATYSLSAKLNILNLNDQAAQGLGINLPRERFTILFLSTCLAALSVILVGNITFVGLVSGHITRKLVGSNHRISLPFSMLIGIVLLLVSDTIGRVFLVGTGIPTGIIVSIIGAPYFLYLMKQTK</sequence>
<dbReference type="Pfam" id="PF01032">
    <property type="entry name" value="FecCD"/>
    <property type="match status" value="1"/>
</dbReference>
<keyword evidence="3" id="KW-0813">Transport</keyword>
<protein>
    <submittedName>
        <fullName evidence="9">Iron complex transport system permease protein</fullName>
    </submittedName>
</protein>
<dbReference type="Proteomes" id="UP001549055">
    <property type="component" value="Unassembled WGS sequence"/>
</dbReference>
<gene>
    <name evidence="9" type="ORF">ABID27_000219</name>
</gene>
<reference evidence="9 10" key="1">
    <citation type="submission" date="2024-06" db="EMBL/GenBank/DDBJ databases">
        <title>Genomic Encyclopedia of Type Strains, Phase IV (KMG-IV): sequencing the most valuable type-strain genomes for metagenomic binning, comparative biology and taxonomic classification.</title>
        <authorList>
            <person name="Goeker M."/>
        </authorList>
    </citation>
    <scope>NUCLEOTIDE SEQUENCE [LARGE SCALE GENOMIC DNA]</scope>
    <source>
        <strain evidence="9 10">DSM 15349</strain>
    </source>
</reference>
<keyword evidence="6 8" id="KW-1133">Transmembrane helix</keyword>
<evidence type="ECO:0000313" key="9">
    <source>
        <dbReference type="EMBL" id="MET3643602.1"/>
    </source>
</evidence>
<evidence type="ECO:0000256" key="8">
    <source>
        <dbReference type="SAM" id="Phobius"/>
    </source>
</evidence>
<evidence type="ECO:0000256" key="7">
    <source>
        <dbReference type="ARBA" id="ARBA00023136"/>
    </source>
</evidence>
<evidence type="ECO:0000313" key="10">
    <source>
        <dbReference type="Proteomes" id="UP001549055"/>
    </source>
</evidence>